<dbReference type="EMBL" id="CAJVPT010039926">
    <property type="protein sequence ID" value="CAG8724123.1"/>
    <property type="molecule type" value="Genomic_DNA"/>
</dbReference>
<reference evidence="1" key="1">
    <citation type="submission" date="2021-06" db="EMBL/GenBank/DDBJ databases">
        <authorList>
            <person name="Kallberg Y."/>
            <person name="Tangrot J."/>
            <person name="Rosling A."/>
        </authorList>
    </citation>
    <scope>NUCLEOTIDE SEQUENCE</scope>
    <source>
        <strain evidence="1">CL356</strain>
    </source>
</reference>
<proteinExistence type="predicted"/>
<keyword evidence="2" id="KW-1185">Reference proteome</keyword>
<evidence type="ECO:0000313" key="2">
    <source>
        <dbReference type="Proteomes" id="UP000789525"/>
    </source>
</evidence>
<accession>A0ACA9PWI0</accession>
<protein>
    <submittedName>
        <fullName evidence="1">3696_t:CDS:1</fullName>
    </submittedName>
</protein>
<name>A0ACA9PWI0_9GLOM</name>
<comment type="caution">
    <text evidence="1">The sequence shown here is derived from an EMBL/GenBank/DDBJ whole genome shotgun (WGS) entry which is preliminary data.</text>
</comment>
<organism evidence="1 2">
    <name type="scientific">Acaulospora colombiana</name>
    <dbReference type="NCBI Taxonomy" id="27376"/>
    <lineage>
        <taxon>Eukaryota</taxon>
        <taxon>Fungi</taxon>
        <taxon>Fungi incertae sedis</taxon>
        <taxon>Mucoromycota</taxon>
        <taxon>Glomeromycotina</taxon>
        <taxon>Glomeromycetes</taxon>
        <taxon>Diversisporales</taxon>
        <taxon>Acaulosporaceae</taxon>
        <taxon>Acaulospora</taxon>
    </lineage>
</organism>
<evidence type="ECO:0000313" key="1">
    <source>
        <dbReference type="EMBL" id="CAG8724123.1"/>
    </source>
</evidence>
<dbReference type="Proteomes" id="UP000789525">
    <property type="component" value="Unassembled WGS sequence"/>
</dbReference>
<gene>
    <name evidence="1" type="ORF">ACOLOM_LOCUS11277</name>
</gene>
<feature type="non-terminal residue" evidence="1">
    <location>
        <position position="1"/>
    </location>
</feature>
<feature type="non-terminal residue" evidence="1">
    <location>
        <position position="369"/>
    </location>
</feature>
<sequence length="369" mass="41578">TGHYQWMFTDGIKFHYPPPSITKPQSPTRILVDFDDQSCYRDACIIHKCVRKKIDARYAHLRSFVPKINALTLLEHDLSKVRIVIMRTTTLDLMKNLAKMPFLQALSLNFSMPRGLSSSYIAAEFTNPQNSTFSGLTHLQLFGLDQSALKECNARPIAGRHPRPLSNTPCPTCFRGVGRSAPCSSSSLILTSIGKDTNIEALLRICGDRYQTCLLWAFDMMLSPPSSQKYKVPLLPLPMHALISMKTAYEVGHIKRIFIDKVPRDVVSNEKLGRDKENHGVVVSSLVSFSYTQSSRGAHKTTTIIRRRSSIAWSFSREEQDQDIPYLEETIPEEDGEAQELDGEMAAAERRTAILKKNPEVTEEITFSP</sequence>